<sequence>MTASHIIGIYLQLRLRVHARIAGNTKVTVGLLRTGALGIGTNQYGSCKCAYGTVIEYIFKEFIAGTIGHCMVNKCVVVNVLTLVGYGHAAHIGVGSFSRKGNAGCVARCSVMQCHVIQKKTAVGLLINKHIAYTHRVVMSFFKLIQIKLCILAYVYLCNLCYQEVNGIHCMITNQQTCLCIVFKNDQQTAVHHEVNIATQYVYQLNGFINDYILGHVKHYTVLHKSSIESNSAIGGVIGQLRIILFNNFGVLGRKVIQTAEYNSFGKI</sequence>
<name>A0A645CI49_9ZZZZ</name>
<evidence type="ECO:0000313" key="1">
    <source>
        <dbReference type="EMBL" id="MPM76584.1"/>
    </source>
</evidence>
<protein>
    <submittedName>
        <fullName evidence="1">Uncharacterized protein</fullName>
    </submittedName>
</protein>
<dbReference type="AlphaFoldDB" id="A0A645CI49"/>
<gene>
    <name evidence="1" type="ORF">SDC9_123583</name>
</gene>
<organism evidence="1">
    <name type="scientific">bioreactor metagenome</name>
    <dbReference type="NCBI Taxonomy" id="1076179"/>
    <lineage>
        <taxon>unclassified sequences</taxon>
        <taxon>metagenomes</taxon>
        <taxon>ecological metagenomes</taxon>
    </lineage>
</organism>
<reference evidence="1" key="1">
    <citation type="submission" date="2019-08" db="EMBL/GenBank/DDBJ databases">
        <authorList>
            <person name="Kucharzyk K."/>
            <person name="Murdoch R.W."/>
            <person name="Higgins S."/>
            <person name="Loffler F."/>
        </authorList>
    </citation>
    <scope>NUCLEOTIDE SEQUENCE</scope>
</reference>
<proteinExistence type="predicted"/>
<comment type="caution">
    <text evidence="1">The sequence shown here is derived from an EMBL/GenBank/DDBJ whole genome shotgun (WGS) entry which is preliminary data.</text>
</comment>
<accession>A0A645CI49</accession>
<dbReference type="EMBL" id="VSSQ01027368">
    <property type="protein sequence ID" value="MPM76584.1"/>
    <property type="molecule type" value="Genomic_DNA"/>
</dbReference>